<organism evidence="3 4">
    <name type="scientific">Microscilla marina ATCC 23134</name>
    <dbReference type="NCBI Taxonomy" id="313606"/>
    <lineage>
        <taxon>Bacteria</taxon>
        <taxon>Pseudomonadati</taxon>
        <taxon>Bacteroidota</taxon>
        <taxon>Cytophagia</taxon>
        <taxon>Cytophagales</taxon>
        <taxon>Microscillaceae</taxon>
        <taxon>Microscilla</taxon>
    </lineage>
</organism>
<evidence type="ECO:0000259" key="2">
    <source>
        <dbReference type="Pfam" id="PF13439"/>
    </source>
</evidence>
<proteinExistence type="predicted"/>
<accession>A1ZR60</accession>
<evidence type="ECO:0000259" key="1">
    <source>
        <dbReference type="Pfam" id="PF00534"/>
    </source>
</evidence>
<dbReference type="Gene3D" id="3.40.50.2000">
    <property type="entry name" value="Glycogen Phosphorylase B"/>
    <property type="match status" value="2"/>
</dbReference>
<evidence type="ECO:0000313" key="3">
    <source>
        <dbReference type="EMBL" id="EAY27149.1"/>
    </source>
</evidence>
<dbReference type="InterPro" id="IPR028098">
    <property type="entry name" value="Glyco_trans_4-like_N"/>
</dbReference>
<feature type="domain" description="Glycosyltransferase subfamily 4-like N-terminal" evidence="2">
    <location>
        <begin position="13"/>
        <end position="166"/>
    </location>
</feature>
<dbReference type="InterPro" id="IPR001296">
    <property type="entry name" value="Glyco_trans_1"/>
</dbReference>
<name>A1ZR60_MICM2</name>
<dbReference type="PANTHER" id="PTHR12526:SF630">
    <property type="entry name" value="GLYCOSYLTRANSFERASE"/>
    <property type="match status" value="1"/>
</dbReference>
<dbReference type="AlphaFoldDB" id="A1ZR60"/>
<dbReference type="Pfam" id="PF13439">
    <property type="entry name" value="Glyco_transf_4"/>
    <property type="match status" value="1"/>
</dbReference>
<dbReference type="eggNOG" id="COG0438">
    <property type="taxonomic scope" value="Bacteria"/>
</dbReference>
<dbReference type="EMBL" id="AAWS01000026">
    <property type="protein sequence ID" value="EAY27149.1"/>
    <property type="molecule type" value="Genomic_DNA"/>
</dbReference>
<dbReference type="CDD" id="cd03801">
    <property type="entry name" value="GT4_PimA-like"/>
    <property type="match status" value="1"/>
</dbReference>
<dbReference type="EC" id="2.4.1.-" evidence="3"/>
<gene>
    <name evidence="3" type="ORF">M23134_08423</name>
</gene>
<reference evidence="3 4" key="1">
    <citation type="submission" date="2007-01" db="EMBL/GenBank/DDBJ databases">
        <authorList>
            <person name="Haygood M."/>
            <person name="Podell S."/>
            <person name="Anderson C."/>
            <person name="Hopkinson B."/>
            <person name="Roe K."/>
            <person name="Barbeau K."/>
            <person name="Gaasterland T."/>
            <person name="Ferriera S."/>
            <person name="Johnson J."/>
            <person name="Kravitz S."/>
            <person name="Beeson K."/>
            <person name="Sutton G."/>
            <person name="Rogers Y.-H."/>
            <person name="Friedman R."/>
            <person name="Frazier M."/>
            <person name="Venter J.C."/>
        </authorList>
    </citation>
    <scope>NUCLEOTIDE SEQUENCE [LARGE SCALE GENOMIC DNA]</scope>
    <source>
        <strain evidence="3 4">ATCC 23134</strain>
    </source>
</reference>
<comment type="caution">
    <text evidence="3">The sequence shown here is derived from an EMBL/GenBank/DDBJ whole genome shotgun (WGS) entry which is preliminary data.</text>
</comment>
<keyword evidence="3" id="KW-0328">Glycosyltransferase</keyword>
<keyword evidence="4" id="KW-1185">Reference proteome</keyword>
<keyword evidence="3" id="KW-0808">Transferase</keyword>
<dbReference type="OrthoDB" id="9806653at2"/>
<dbReference type="RefSeq" id="WP_004156224.1">
    <property type="nucleotide sequence ID" value="NZ_AAWS01000026.1"/>
</dbReference>
<protein>
    <submittedName>
        <fullName evidence="3">Glycosyl transferase, group 1 family protein</fullName>
        <ecNumber evidence="3">2.4.1.-</ecNumber>
    </submittedName>
</protein>
<dbReference type="GO" id="GO:0016757">
    <property type="term" value="F:glycosyltransferase activity"/>
    <property type="evidence" value="ECO:0007669"/>
    <property type="project" value="UniProtKB-KW"/>
</dbReference>
<feature type="domain" description="Glycosyl transferase family 1" evidence="1">
    <location>
        <begin position="177"/>
        <end position="350"/>
    </location>
</feature>
<evidence type="ECO:0000313" key="4">
    <source>
        <dbReference type="Proteomes" id="UP000004095"/>
    </source>
</evidence>
<dbReference type="PANTHER" id="PTHR12526">
    <property type="entry name" value="GLYCOSYLTRANSFERASE"/>
    <property type="match status" value="1"/>
</dbReference>
<dbReference type="SUPFAM" id="SSF53756">
    <property type="entry name" value="UDP-Glycosyltransferase/glycogen phosphorylase"/>
    <property type="match status" value="1"/>
</dbReference>
<sequence length="371" mass="42180">MIKTGILCSSDAWGGLEINILNLAKWLTERGHQISIFCRDGSTISNKAKEAGVTTHHYVCKGKHFKFGAARRLARLLDKAQIPTLLIGHYEHFYIGIMSKRYSQQPLKAVYLQQMQMKHRKRDLYHRYFYKRLDAWIVPLDLLKKQLLQNTGIAEQKVHVIPLTIEVGRFADAMKHREESRKAFKIPPNAFVAGIIGRIDKEKGQEYLIKAVEILEHQDLHIYGLCIGAETVGGEKGHLRYLEKMAVERHLMDLIHFRPFVDDAPKAFAALDVFVMASRSEPFGMVTVEAMASGLPVIGTDAGGTTELLDYGKAGILIPPENEQAMAEALKKIYHDHQLREQLIEIGRKRAKENYSHTTQCTKIEALFEHL</sequence>
<dbReference type="Proteomes" id="UP000004095">
    <property type="component" value="Unassembled WGS sequence"/>
</dbReference>
<dbReference type="Pfam" id="PF00534">
    <property type="entry name" value="Glycos_transf_1"/>
    <property type="match status" value="1"/>
</dbReference>